<dbReference type="GO" id="GO:0008080">
    <property type="term" value="F:N-acetyltransferase activity"/>
    <property type="evidence" value="ECO:0007669"/>
    <property type="project" value="InterPro"/>
</dbReference>
<comment type="caution">
    <text evidence="3">The sequence shown here is derived from an EMBL/GenBank/DDBJ whole genome shotgun (WGS) entry which is preliminary data.</text>
</comment>
<dbReference type="EMBL" id="BOMY01000034">
    <property type="protein sequence ID" value="GIF22338.1"/>
    <property type="molecule type" value="Genomic_DNA"/>
</dbReference>
<dbReference type="InterPro" id="IPR050769">
    <property type="entry name" value="NAT_camello-type"/>
</dbReference>
<keyword evidence="4" id="KW-1185">Reference proteome</keyword>
<proteinExistence type="predicted"/>
<dbReference type="Gene3D" id="3.40.630.30">
    <property type="match status" value="1"/>
</dbReference>
<dbReference type="Pfam" id="PF00583">
    <property type="entry name" value="Acetyltransf_1"/>
    <property type="match status" value="1"/>
</dbReference>
<dbReference type="PROSITE" id="PS51186">
    <property type="entry name" value="GNAT"/>
    <property type="match status" value="1"/>
</dbReference>
<dbReference type="InterPro" id="IPR016181">
    <property type="entry name" value="Acyl_CoA_acyltransferase"/>
</dbReference>
<dbReference type="CDD" id="cd04301">
    <property type="entry name" value="NAT_SF"/>
    <property type="match status" value="1"/>
</dbReference>
<sequence>MIRELGRPGDLGWVIKAHGEIYAREYGWDTSFEAMVARIVADFAAGHDPAREAAWIAELDNHRVGSVFCVDGGSQTAVLRVLILDPAARGTGLGGRLVDTCVGYARNVGYKRMTLWTTDGLDAARNLYLRRGFRLTGEEPQRRFGADLVGQTYELALVD</sequence>
<dbReference type="InterPro" id="IPR000182">
    <property type="entry name" value="GNAT_dom"/>
</dbReference>
<gene>
    <name evidence="3" type="ORF">Ate02nite_50680</name>
</gene>
<evidence type="ECO:0000313" key="3">
    <source>
        <dbReference type="EMBL" id="GIF22338.1"/>
    </source>
</evidence>
<feature type="domain" description="N-acetyltransferase" evidence="2">
    <location>
        <begin position="1"/>
        <end position="154"/>
    </location>
</feature>
<dbReference type="AlphaFoldDB" id="A0A919TTA9"/>
<organism evidence="3 4">
    <name type="scientific">Paractinoplanes tereljensis</name>
    <dbReference type="NCBI Taxonomy" id="571912"/>
    <lineage>
        <taxon>Bacteria</taxon>
        <taxon>Bacillati</taxon>
        <taxon>Actinomycetota</taxon>
        <taxon>Actinomycetes</taxon>
        <taxon>Micromonosporales</taxon>
        <taxon>Micromonosporaceae</taxon>
        <taxon>Paractinoplanes</taxon>
    </lineage>
</organism>
<dbReference type="RefSeq" id="WP_203809762.1">
    <property type="nucleotide sequence ID" value="NZ_BOMY01000034.1"/>
</dbReference>
<dbReference type="SUPFAM" id="SSF55729">
    <property type="entry name" value="Acyl-CoA N-acyltransferases (Nat)"/>
    <property type="match status" value="1"/>
</dbReference>
<dbReference type="PANTHER" id="PTHR13947:SF37">
    <property type="entry name" value="LD18367P"/>
    <property type="match status" value="1"/>
</dbReference>
<dbReference type="Proteomes" id="UP000623608">
    <property type="component" value="Unassembled WGS sequence"/>
</dbReference>
<dbReference type="PANTHER" id="PTHR13947">
    <property type="entry name" value="GNAT FAMILY N-ACETYLTRANSFERASE"/>
    <property type="match status" value="1"/>
</dbReference>
<evidence type="ECO:0000256" key="1">
    <source>
        <dbReference type="ARBA" id="ARBA00022679"/>
    </source>
</evidence>
<evidence type="ECO:0000313" key="4">
    <source>
        <dbReference type="Proteomes" id="UP000623608"/>
    </source>
</evidence>
<name>A0A919TTA9_9ACTN</name>
<protein>
    <submittedName>
        <fullName evidence="3">MarR family transcriptional regulator</fullName>
    </submittedName>
</protein>
<evidence type="ECO:0000259" key="2">
    <source>
        <dbReference type="PROSITE" id="PS51186"/>
    </source>
</evidence>
<keyword evidence="1" id="KW-0808">Transferase</keyword>
<accession>A0A919TTA9</accession>
<reference evidence="3" key="1">
    <citation type="submission" date="2021-01" db="EMBL/GenBank/DDBJ databases">
        <title>Whole genome shotgun sequence of Actinoplanes tereljensis NBRC 105297.</title>
        <authorList>
            <person name="Komaki H."/>
            <person name="Tamura T."/>
        </authorList>
    </citation>
    <scope>NUCLEOTIDE SEQUENCE</scope>
    <source>
        <strain evidence="3">NBRC 105297</strain>
    </source>
</reference>